<feature type="domain" description="Bro-N" evidence="1">
    <location>
        <begin position="1"/>
        <end position="111"/>
    </location>
</feature>
<dbReference type="InterPro" id="IPR003497">
    <property type="entry name" value="BRO_N_domain"/>
</dbReference>
<accession>A0AAV4GFV0</accession>
<dbReference type="PROSITE" id="PS51750">
    <property type="entry name" value="BRO_N"/>
    <property type="match status" value="1"/>
</dbReference>
<reference evidence="2 3" key="1">
    <citation type="journal article" date="2021" name="Elife">
        <title>Chloroplast acquisition without the gene transfer in kleptoplastic sea slugs, Plakobranchus ocellatus.</title>
        <authorList>
            <person name="Maeda T."/>
            <person name="Takahashi S."/>
            <person name="Yoshida T."/>
            <person name="Shimamura S."/>
            <person name="Takaki Y."/>
            <person name="Nagai Y."/>
            <person name="Toyoda A."/>
            <person name="Suzuki Y."/>
            <person name="Arimoto A."/>
            <person name="Ishii H."/>
            <person name="Satoh N."/>
            <person name="Nishiyama T."/>
            <person name="Hasebe M."/>
            <person name="Maruyama T."/>
            <person name="Minagawa J."/>
            <person name="Obokata J."/>
            <person name="Shigenobu S."/>
        </authorList>
    </citation>
    <scope>NUCLEOTIDE SEQUENCE [LARGE SCALE GENOMIC DNA]</scope>
</reference>
<dbReference type="PANTHER" id="PTHR36180">
    <property type="entry name" value="DNA-BINDING PROTEIN-RELATED-RELATED"/>
    <property type="match status" value="1"/>
</dbReference>
<keyword evidence="3" id="KW-1185">Reference proteome</keyword>
<evidence type="ECO:0000313" key="2">
    <source>
        <dbReference type="EMBL" id="GFR84388.1"/>
    </source>
</evidence>
<evidence type="ECO:0000313" key="3">
    <source>
        <dbReference type="Proteomes" id="UP000762676"/>
    </source>
</evidence>
<protein>
    <submittedName>
        <fullName evidence="2">Prophage antirepressor</fullName>
    </submittedName>
</protein>
<dbReference type="Pfam" id="PF02498">
    <property type="entry name" value="Bro-N"/>
    <property type="match status" value="1"/>
</dbReference>
<dbReference type="AlphaFoldDB" id="A0AAV4GFV0"/>
<evidence type="ECO:0000259" key="1">
    <source>
        <dbReference type="PROSITE" id="PS51750"/>
    </source>
</evidence>
<comment type="caution">
    <text evidence="2">The sequence shown here is derived from an EMBL/GenBank/DDBJ whole genome shotgun (WGS) entry which is preliminary data.</text>
</comment>
<dbReference type="EMBL" id="BMAT01004951">
    <property type="protein sequence ID" value="GFR84388.1"/>
    <property type="molecule type" value="Genomic_DNA"/>
</dbReference>
<dbReference type="SMART" id="SM01040">
    <property type="entry name" value="Bro-N"/>
    <property type="match status" value="1"/>
</dbReference>
<dbReference type="Proteomes" id="UP000762676">
    <property type="component" value="Unassembled WGS sequence"/>
</dbReference>
<gene>
    <name evidence="2" type="ORF">ElyMa_002416000</name>
</gene>
<organism evidence="2 3">
    <name type="scientific">Elysia marginata</name>
    <dbReference type="NCBI Taxonomy" id="1093978"/>
    <lineage>
        <taxon>Eukaryota</taxon>
        <taxon>Metazoa</taxon>
        <taxon>Spiralia</taxon>
        <taxon>Lophotrochozoa</taxon>
        <taxon>Mollusca</taxon>
        <taxon>Gastropoda</taxon>
        <taxon>Heterobranchia</taxon>
        <taxon>Euthyneura</taxon>
        <taxon>Panpulmonata</taxon>
        <taxon>Sacoglossa</taxon>
        <taxon>Placobranchoidea</taxon>
        <taxon>Plakobranchidae</taxon>
        <taxon>Elysia</taxon>
    </lineage>
</organism>
<sequence length="166" mass="19255">MKDLQLFNYEDHQIRVVGTVEEPLFVAKDVCKALGYKEWQKTIKRLDEDEVTLVGNLPTSDNKDINRGNKDMLCITESGVYHLVFKSKMEGAKAFRKWVTSEVLPSIRKTGGYGVSGVNPTFWYYEVDRDNFLRSIIGITSQKERVAVYESWKKHYSSQHIQIKEQ</sequence>
<name>A0AAV4GFV0_9GAST</name>
<dbReference type="PANTHER" id="PTHR36180:SF2">
    <property type="entry name" value="BRO FAMILY PROTEIN"/>
    <property type="match status" value="1"/>
</dbReference>
<proteinExistence type="predicted"/>